<keyword evidence="1" id="KW-0812">Transmembrane</keyword>
<accession>A0A034W108</accession>
<dbReference type="AlphaFoldDB" id="A0A034W108"/>
<feature type="transmembrane region" description="Helical" evidence="1">
    <location>
        <begin position="12"/>
        <end position="29"/>
    </location>
</feature>
<dbReference type="EMBL" id="GAKP01009721">
    <property type="protein sequence ID" value="JAC49231.1"/>
    <property type="molecule type" value="Transcribed_RNA"/>
</dbReference>
<keyword evidence="1" id="KW-1133">Transmembrane helix</keyword>
<keyword evidence="1" id="KW-0472">Membrane</keyword>
<feature type="transmembrane region" description="Helical" evidence="1">
    <location>
        <begin position="79"/>
        <end position="97"/>
    </location>
</feature>
<evidence type="ECO:0000313" key="2">
    <source>
        <dbReference type="EMBL" id="JAC49231.1"/>
    </source>
</evidence>
<proteinExistence type="predicted"/>
<reference evidence="2" key="1">
    <citation type="journal article" date="2014" name="BMC Genomics">
        <title>Characterizing the developmental transcriptome of the oriental fruit fly, Bactrocera dorsalis (Diptera: Tephritidae) through comparative genomic analysis with Drosophila melanogaster utilizing modENCODE datasets.</title>
        <authorList>
            <person name="Geib S.M."/>
            <person name="Calla B."/>
            <person name="Hall B."/>
            <person name="Hou S."/>
            <person name="Manoukis N.C."/>
        </authorList>
    </citation>
    <scope>NUCLEOTIDE SEQUENCE</scope>
    <source>
        <strain evidence="2">Punador</strain>
    </source>
</reference>
<protein>
    <submittedName>
        <fullName evidence="2">Uncharacterized protein</fullName>
    </submittedName>
</protein>
<organism evidence="2">
    <name type="scientific">Bactrocera dorsalis</name>
    <name type="common">Oriental fruit fly</name>
    <name type="synonym">Dacus dorsalis</name>
    <dbReference type="NCBI Taxonomy" id="27457"/>
    <lineage>
        <taxon>Eukaryota</taxon>
        <taxon>Metazoa</taxon>
        <taxon>Ecdysozoa</taxon>
        <taxon>Arthropoda</taxon>
        <taxon>Hexapoda</taxon>
        <taxon>Insecta</taxon>
        <taxon>Pterygota</taxon>
        <taxon>Neoptera</taxon>
        <taxon>Endopterygota</taxon>
        <taxon>Diptera</taxon>
        <taxon>Brachycera</taxon>
        <taxon>Muscomorpha</taxon>
        <taxon>Tephritoidea</taxon>
        <taxon>Tephritidae</taxon>
        <taxon>Bactrocera</taxon>
        <taxon>Bactrocera</taxon>
    </lineage>
</organism>
<feature type="transmembrane region" description="Helical" evidence="1">
    <location>
        <begin position="49"/>
        <end position="67"/>
    </location>
</feature>
<evidence type="ECO:0000256" key="1">
    <source>
        <dbReference type="SAM" id="Phobius"/>
    </source>
</evidence>
<name>A0A034W108_BACDO</name>
<feature type="transmembrane region" description="Helical" evidence="1">
    <location>
        <begin position="144"/>
        <end position="165"/>
    </location>
</feature>
<sequence>MLLEFEKVQRYQKLIESSVIVLIGLFMHLNRISIIELKYSRLPLLTPNVASSLFVFSVLCILTKLRPLWPSALRKPQRALIFFIELSLILYANDFLLRQVWLPSLKLLNFICRFLGQYVIVANESFLANNAPTLSSWIRNDAFYMARFLLAVIAFVFMIDITGILEFTLNVIRPSDSHALRYFCGNIDDDTTDPLAAYAYDEAIMELNTPSIPSSDTHSLNNSLAELDSSNFDVNDLPYVPQEDLLNLGHRVGARRRRQPMRKAKRGKVLLNEAENECTC</sequence>